<keyword evidence="1" id="KW-0472">Membrane</keyword>
<protein>
    <submittedName>
        <fullName evidence="3">Uncharacterized protein</fullName>
    </submittedName>
</protein>
<dbReference type="STRING" id="1618566.UR35_C0015G0003"/>
<evidence type="ECO:0000256" key="2">
    <source>
        <dbReference type="SAM" id="SignalP"/>
    </source>
</evidence>
<feature type="chain" id="PRO_5002531549" evidence="2">
    <location>
        <begin position="25"/>
        <end position="129"/>
    </location>
</feature>
<proteinExistence type="predicted"/>
<evidence type="ECO:0000313" key="3">
    <source>
        <dbReference type="EMBL" id="KKP43880.1"/>
    </source>
</evidence>
<evidence type="ECO:0000313" key="4">
    <source>
        <dbReference type="Proteomes" id="UP000034778"/>
    </source>
</evidence>
<evidence type="ECO:0000256" key="1">
    <source>
        <dbReference type="SAM" id="Phobius"/>
    </source>
</evidence>
<feature type="transmembrane region" description="Helical" evidence="1">
    <location>
        <begin position="94"/>
        <end position="115"/>
    </location>
</feature>
<keyword evidence="1" id="KW-1133">Transmembrane helix</keyword>
<feature type="signal peptide" evidence="2">
    <location>
        <begin position="1"/>
        <end position="24"/>
    </location>
</feature>
<dbReference type="AlphaFoldDB" id="A0A0G0BYC6"/>
<feature type="transmembrane region" description="Helical" evidence="1">
    <location>
        <begin position="51"/>
        <end position="73"/>
    </location>
</feature>
<gene>
    <name evidence="3" type="ORF">UR35_C0015G0003</name>
</gene>
<dbReference type="Proteomes" id="UP000034778">
    <property type="component" value="Unassembled WGS sequence"/>
</dbReference>
<keyword evidence="2" id="KW-0732">Signal</keyword>
<reference evidence="3 4" key="1">
    <citation type="journal article" date="2015" name="Nature">
        <title>rRNA introns, odd ribosomes, and small enigmatic genomes across a large radiation of phyla.</title>
        <authorList>
            <person name="Brown C.T."/>
            <person name="Hug L.A."/>
            <person name="Thomas B.C."/>
            <person name="Sharon I."/>
            <person name="Castelle C.J."/>
            <person name="Singh A."/>
            <person name="Wilkins M.J."/>
            <person name="Williams K.H."/>
            <person name="Banfield J.F."/>
        </authorList>
    </citation>
    <scope>NUCLEOTIDE SEQUENCE [LARGE SCALE GENOMIC DNA]</scope>
</reference>
<sequence>MKKVIFGLLLVLSLINASIKPASAQLNTGNCSGDSIETAIGCIPVADTNAFMGWILGWAVGVGGGIAFLLIVYASFMIMTSQGDPTRLKAGQELLTSAISGLIMLIFSVFILKFIGIDILGLDDFGFGN</sequence>
<name>A0A0G0BYC6_9BACT</name>
<accession>A0A0G0BYC6</accession>
<keyword evidence="1" id="KW-0812">Transmembrane</keyword>
<organism evidence="3 4">
    <name type="scientific">Candidatus Woesebacteria bacterium GW2011_GWB1_33_22</name>
    <dbReference type="NCBI Taxonomy" id="1618566"/>
    <lineage>
        <taxon>Bacteria</taxon>
        <taxon>Candidatus Woeseibacteriota</taxon>
    </lineage>
</organism>
<comment type="caution">
    <text evidence="3">The sequence shown here is derived from an EMBL/GenBank/DDBJ whole genome shotgun (WGS) entry which is preliminary data.</text>
</comment>
<dbReference type="EMBL" id="LBOW01000015">
    <property type="protein sequence ID" value="KKP43880.1"/>
    <property type="molecule type" value="Genomic_DNA"/>
</dbReference>